<reference evidence="2" key="1">
    <citation type="submission" date="2022-10" db="EMBL/GenBank/DDBJ databases">
        <title>Genome assembly of Pristionchus species.</title>
        <authorList>
            <person name="Yoshida K."/>
            <person name="Sommer R.J."/>
        </authorList>
    </citation>
    <scope>NUCLEOTIDE SEQUENCE [LARGE SCALE GENOMIC DNA]</scope>
    <source>
        <strain evidence="2">RS5460</strain>
    </source>
</reference>
<sequence>ISAQTCRQEAIIGPCINDACPVAGAQCILANEICCAAGGVIQPPPAVCVDLVDPVTRCNTCPQNRNLCNNPAWIE</sequence>
<name>A0AAN4YYD2_9BILA</name>
<evidence type="ECO:0008006" key="3">
    <source>
        <dbReference type="Google" id="ProtNLM"/>
    </source>
</evidence>
<protein>
    <recommendedName>
        <fullName evidence="3">CC domain-containing protein</fullName>
    </recommendedName>
</protein>
<dbReference type="Proteomes" id="UP001328107">
    <property type="component" value="Unassembled WGS sequence"/>
</dbReference>
<feature type="non-terminal residue" evidence="1">
    <location>
        <position position="1"/>
    </location>
</feature>
<keyword evidence="2" id="KW-1185">Reference proteome</keyword>
<gene>
    <name evidence="1" type="ORF">PMAYCL1PPCAC_00189</name>
</gene>
<evidence type="ECO:0000313" key="2">
    <source>
        <dbReference type="Proteomes" id="UP001328107"/>
    </source>
</evidence>
<dbReference type="AlphaFoldDB" id="A0AAN4YYD2"/>
<proteinExistence type="predicted"/>
<dbReference type="EMBL" id="BTRK01000001">
    <property type="protein sequence ID" value="GMR29994.1"/>
    <property type="molecule type" value="Genomic_DNA"/>
</dbReference>
<comment type="caution">
    <text evidence="1">The sequence shown here is derived from an EMBL/GenBank/DDBJ whole genome shotgun (WGS) entry which is preliminary data.</text>
</comment>
<evidence type="ECO:0000313" key="1">
    <source>
        <dbReference type="EMBL" id="GMR29994.1"/>
    </source>
</evidence>
<accession>A0AAN4YYD2</accession>
<organism evidence="1 2">
    <name type="scientific">Pristionchus mayeri</name>
    <dbReference type="NCBI Taxonomy" id="1317129"/>
    <lineage>
        <taxon>Eukaryota</taxon>
        <taxon>Metazoa</taxon>
        <taxon>Ecdysozoa</taxon>
        <taxon>Nematoda</taxon>
        <taxon>Chromadorea</taxon>
        <taxon>Rhabditida</taxon>
        <taxon>Rhabditina</taxon>
        <taxon>Diplogasteromorpha</taxon>
        <taxon>Diplogasteroidea</taxon>
        <taxon>Neodiplogasteridae</taxon>
        <taxon>Pristionchus</taxon>
    </lineage>
</organism>
<feature type="non-terminal residue" evidence="1">
    <location>
        <position position="75"/>
    </location>
</feature>